<feature type="domain" description="POTRA" evidence="10">
    <location>
        <begin position="41"/>
        <end position="110"/>
    </location>
</feature>
<dbReference type="InterPro" id="IPR034746">
    <property type="entry name" value="POTRA"/>
</dbReference>
<evidence type="ECO:0000256" key="7">
    <source>
        <dbReference type="ARBA" id="ARBA00023306"/>
    </source>
</evidence>
<dbReference type="GO" id="GO:0005886">
    <property type="term" value="C:plasma membrane"/>
    <property type="evidence" value="ECO:0007669"/>
    <property type="project" value="TreeGrafter"/>
</dbReference>
<evidence type="ECO:0000256" key="2">
    <source>
        <dbReference type="ARBA" id="ARBA00022475"/>
    </source>
</evidence>
<comment type="caution">
    <text evidence="11">The sequence shown here is derived from an EMBL/GenBank/DDBJ whole genome shotgun (WGS) entry which is preliminary data.</text>
</comment>
<keyword evidence="4 9" id="KW-0812">Transmembrane</keyword>
<reference evidence="11" key="2">
    <citation type="journal article" date="2021" name="PeerJ">
        <title>Extensive microbial diversity within the chicken gut microbiome revealed by metagenomics and culture.</title>
        <authorList>
            <person name="Gilroy R."/>
            <person name="Ravi A."/>
            <person name="Getino M."/>
            <person name="Pursley I."/>
            <person name="Horton D.L."/>
            <person name="Alikhan N.F."/>
            <person name="Baker D."/>
            <person name="Gharbi K."/>
            <person name="Hall N."/>
            <person name="Watson M."/>
            <person name="Adriaenssens E.M."/>
            <person name="Foster-Nyarko E."/>
            <person name="Jarju S."/>
            <person name="Secka A."/>
            <person name="Antonio M."/>
            <person name="Oren A."/>
            <person name="Chaudhuri R.R."/>
            <person name="La Ragione R."/>
            <person name="Hildebrand F."/>
            <person name="Pallen M.J."/>
        </authorList>
    </citation>
    <scope>NUCLEOTIDE SEQUENCE</scope>
    <source>
        <strain evidence="11">ChiGjej2B2-12916</strain>
    </source>
</reference>
<accession>A0A9D1CHA8</accession>
<name>A0A9D1CHA8_9FIRM</name>
<evidence type="ECO:0000256" key="4">
    <source>
        <dbReference type="ARBA" id="ARBA00022692"/>
    </source>
</evidence>
<keyword evidence="6 9" id="KW-0472">Membrane</keyword>
<evidence type="ECO:0000313" key="12">
    <source>
        <dbReference type="Proteomes" id="UP000886879"/>
    </source>
</evidence>
<comment type="subcellular location">
    <subcellularLocation>
        <location evidence="1">Membrane</location>
    </subcellularLocation>
</comment>
<keyword evidence="3" id="KW-0132">Cell division</keyword>
<evidence type="ECO:0000256" key="9">
    <source>
        <dbReference type="SAM" id="Phobius"/>
    </source>
</evidence>
<keyword evidence="2" id="KW-1003">Cell membrane</keyword>
<evidence type="ECO:0000256" key="6">
    <source>
        <dbReference type="ARBA" id="ARBA00023136"/>
    </source>
</evidence>
<keyword evidence="5 9" id="KW-1133">Transmembrane helix</keyword>
<gene>
    <name evidence="11" type="ORF">IAD31_02360</name>
</gene>
<evidence type="ECO:0000256" key="3">
    <source>
        <dbReference type="ARBA" id="ARBA00022618"/>
    </source>
</evidence>
<dbReference type="Gene3D" id="3.10.20.310">
    <property type="entry name" value="membrane protein fhac"/>
    <property type="match status" value="1"/>
</dbReference>
<dbReference type="EMBL" id="DVFO01000021">
    <property type="protein sequence ID" value="HIQ60424.1"/>
    <property type="molecule type" value="Genomic_DNA"/>
</dbReference>
<dbReference type="Pfam" id="PF08478">
    <property type="entry name" value="POTRA_1"/>
    <property type="match status" value="1"/>
</dbReference>
<dbReference type="InterPro" id="IPR050487">
    <property type="entry name" value="FtsQ_DivIB"/>
</dbReference>
<dbReference type="GO" id="GO:0051301">
    <property type="term" value="P:cell division"/>
    <property type="evidence" value="ECO:0007669"/>
    <property type="project" value="UniProtKB-KW"/>
</dbReference>
<feature type="compositionally biased region" description="Low complexity" evidence="8">
    <location>
        <begin position="263"/>
        <end position="304"/>
    </location>
</feature>
<sequence length="304" mass="33212">MARERKHPRRTRRRGRFRFFYKLISLVAVAAAMVTACVIFFRVNEVKVEGNSHYTPQEIIDASEIEMGDNLVTLWTWQINQLVGSKLPYVQRVVLDHTFPDKVTLQVVERTVAATVEGNGRQWLMASDGYLLETTNQNQGIAIVGLEVVDPQAGQPMQVSEADQSKGEAIVPLMEALDQAGKLSQCTQFDCSAASSILVNYGIHQLRFPLHGDYAQMLNLFQAALDSGKLPQGEARVFDFTVSDNKVFVQNPKQSAQPEPSQDPDATASDAPDPAASQSPDPEPSASTEPAASASPEPSATPEA</sequence>
<evidence type="ECO:0000256" key="5">
    <source>
        <dbReference type="ARBA" id="ARBA00022989"/>
    </source>
</evidence>
<keyword evidence="7" id="KW-0131">Cell cycle</keyword>
<evidence type="ECO:0000256" key="8">
    <source>
        <dbReference type="SAM" id="MobiDB-lite"/>
    </source>
</evidence>
<dbReference type="AlphaFoldDB" id="A0A9D1CHA8"/>
<feature type="region of interest" description="Disordered" evidence="8">
    <location>
        <begin position="251"/>
        <end position="304"/>
    </location>
</feature>
<dbReference type="InterPro" id="IPR013685">
    <property type="entry name" value="POTRA_FtsQ_type"/>
</dbReference>
<dbReference type="PANTHER" id="PTHR37820:SF1">
    <property type="entry name" value="CELL DIVISION PROTEIN FTSQ"/>
    <property type="match status" value="1"/>
</dbReference>
<evidence type="ECO:0000313" key="11">
    <source>
        <dbReference type="EMBL" id="HIQ60424.1"/>
    </source>
</evidence>
<evidence type="ECO:0000259" key="10">
    <source>
        <dbReference type="PROSITE" id="PS51779"/>
    </source>
</evidence>
<dbReference type="PANTHER" id="PTHR37820">
    <property type="entry name" value="CELL DIVISION PROTEIN DIVIB"/>
    <property type="match status" value="1"/>
</dbReference>
<organism evidence="11 12">
    <name type="scientific">Candidatus Enterenecus faecium</name>
    <dbReference type="NCBI Taxonomy" id="2840780"/>
    <lineage>
        <taxon>Bacteria</taxon>
        <taxon>Bacillati</taxon>
        <taxon>Bacillota</taxon>
        <taxon>Clostridia</taxon>
        <taxon>Eubacteriales</taxon>
        <taxon>Candidatus Enterenecus</taxon>
    </lineage>
</organism>
<dbReference type="PROSITE" id="PS51779">
    <property type="entry name" value="POTRA"/>
    <property type="match status" value="1"/>
</dbReference>
<feature type="transmembrane region" description="Helical" evidence="9">
    <location>
        <begin position="20"/>
        <end position="41"/>
    </location>
</feature>
<evidence type="ECO:0000256" key="1">
    <source>
        <dbReference type="ARBA" id="ARBA00004370"/>
    </source>
</evidence>
<proteinExistence type="predicted"/>
<reference evidence="11" key="1">
    <citation type="submission" date="2020-10" db="EMBL/GenBank/DDBJ databases">
        <authorList>
            <person name="Gilroy R."/>
        </authorList>
    </citation>
    <scope>NUCLEOTIDE SEQUENCE</scope>
    <source>
        <strain evidence="11">ChiGjej2B2-12916</strain>
    </source>
</reference>
<protein>
    <submittedName>
        <fullName evidence="11">FtsQ-type POTRA domain-containing protein</fullName>
    </submittedName>
</protein>
<dbReference type="Proteomes" id="UP000886879">
    <property type="component" value="Unassembled WGS sequence"/>
</dbReference>